<dbReference type="AlphaFoldDB" id="A0A2N0VHS9"/>
<evidence type="ECO:0000313" key="3">
    <source>
        <dbReference type="EMBL" id="PKD43756.1"/>
    </source>
</evidence>
<reference evidence="3 4" key="1">
    <citation type="submission" date="2017-11" db="EMBL/GenBank/DDBJ databases">
        <title>Rhodohalobacter 15182 sp. nov., isolated from a salt lake.</title>
        <authorList>
            <person name="Han S."/>
        </authorList>
    </citation>
    <scope>NUCLEOTIDE SEQUENCE [LARGE SCALE GENOMIC DNA]</scope>
    <source>
        <strain evidence="3 4">15182</strain>
    </source>
</reference>
<name>A0A2N0VHS9_9BACT</name>
<keyword evidence="2" id="KW-1133">Transmembrane helix</keyword>
<evidence type="ECO:0000256" key="1">
    <source>
        <dbReference type="SAM" id="MobiDB-lite"/>
    </source>
</evidence>
<evidence type="ECO:0000256" key="2">
    <source>
        <dbReference type="SAM" id="Phobius"/>
    </source>
</evidence>
<feature type="compositionally biased region" description="Basic residues" evidence="1">
    <location>
        <begin position="17"/>
        <end position="43"/>
    </location>
</feature>
<dbReference type="EMBL" id="PISP01000002">
    <property type="protein sequence ID" value="PKD43756.1"/>
    <property type="molecule type" value="Genomic_DNA"/>
</dbReference>
<proteinExistence type="predicted"/>
<keyword evidence="2" id="KW-0472">Membrane</keyword>
<organism evidence="3 4">
    <name type="scientific">Rhodohalobacter barkolensis</name>
    <dbReference type="NCBI Taxonomy" id="2053187"/>
    <lineage>
        <taxon>Bacteria</taxon>
        <taxon>Pseudomonadati</taxon>
        <taxon>Balneolota</taxon>
        <taxon>Balneolia</taxon>
        <taxon>Balneolales</taxon>
        <taxon>Balneolaceae</taxon>
        <taxon>Rhodohalobacter</taxon>
    </lineage>
</organism>
<evidence type="ECO:0000313" key="4">
    <source>
        <dbReference type="Proteomes" id="UP000233398"/>
    </source>
</evidence>
<gene>
    <name evidence="3" type="ORF">CWD77_09360</name>
</gene>
<accession>A0A2N0VHS9</accession>
<feature type="transmembrane region" description="Helical" evidence="2">
    <location>
        <begin position="56"/>
        <end position="77"/>
    </location>
</feature>
<feature type="region of interest" description="Disordered" evidence="1">
    <location>
        <begin position="1"/>
        <end position="45"/>
    </location>
</feature>
<keyword evidence="4" id="KW-1185">Reference proteome</keyword>
<keyword evidence="2" id="KW-0812">Transmembrane</keyword>
<dbReference type="Proteomes" id="UP000233398">
    <property type="component" value="Unassembled WGS sequence"/>
</dbReference>
<sequence length="216" mass="22782">MATVYAKNPAELVIQNPHKKPQKKMARTKRKRNKKGRYTSKRKNPSDFVSTGKNLFLQYGLAALASTGVVKMISVGLKKTGLNQSMKETVLIAGPAVGGILTSMFASKNNAIAQGVAGGMVLASVNRASDKFIGGNEDGSMADANLGATDLIVKEDGLLYDQKGNAIAKIDLPGATGSKVTQKALTAGFDTMSTPSNMLGDFEGYSGYESGEVWTP</sequence>
<comment type="caution">
    <text evidence="3">The sequence shown here is derived from an EMBL/GenBank/DDBJ whole genome shotgun (WGS) entry which is preliminary data.</text>
</comment>
<protein>
    <submittedName>
        <fullName evidence="3">Uncharacterized protein</fullName>
    </submittedName>
</protein>